<evidence type="ECO:0000256" key="3">
    <source>
        <dbReference type="ARBA" id="ARBA00022475"/>
    </source>
</evidence>
<dbReference type="SUPFAM" id="SSF161098">
    <property type="entry name" value="MetI-like"/>
    <property type="match status" value="1"/>
</dbReference>
<dbReference type="GO" id="GO:0005886">
    <property type="term" value="C:plasma membrane"/>
    <property type="evidence" value="ECO:0007669"/>
    <property type="project" value="UniProtKB-SubCell"/>
</dbReference>
<evidence type="ECO:0000256" key="1">
    <source>
        <dbReference type="ARBA" id="ARBA00004651"/>
    </source>
</evidence>
<keyword evidence="3" id="KW-1003">Cell membrane</keyword>
<feature type="transmembrane region" description="Helical" evidence="7">
    <location>
        <begin position="243"/>
        <end position="264"/>
    </location>
</feature>
<evidence type="ECO:0000256" key="5">
    <source>
        <dbReference type="ARBA" id="ARBA00022989"/>
    </source>
</evidence>
<dbReference type="EMBL" id="DXAY01000085">
    <property type="protein sequence ID" value="HIZ74301.1"/>
    <property type="molecule type" value="Genomic_DNA"/>
</dbReference>
<keyword evidence="5 7" id="KW-1133">Transmembrane helix</keyword>
<evidence type="ECO:0000313" key="9">
    <source>
        <dbReference type="EMBL" id="HIZ74301.1"/>
    </source>
</evidence>
<comment type="similarity">
    <text evidence="7">Belongs to the binding-protein-dependent transport system permease family.</text>
</comment>
<feature type="transmembrane region" description="Helical" evidence="7">
    <location>
        <begin position="111"/>
        <end position="134"/>
    </location>
</feature>
<dbReference type="Proteomes" id="UP000824116">
    <property type="component" value="Unassembled WGS sequence"/>
</dbReference>
<keyword evidence="6 7" id="KW-0472">Membrane</keyword>
<organism evidence="9 10">
    <name type="scientific">Candidatus Mediterraneibacter stercoravium</name>
    <dbReference type="NCBI Taxonomy" id="2838685"/>
    <lineage>
        <taxon>Bacteria</taxon>
        <taxon>Bacillati</taxon>
        <taxon>Bacillota</taxon>
        <taxon>Clostridia</taxon>
        <taxon>Lachnospirales</taxon>
        <taxon>Lachnospiraceae</taxon>
        <taxon>Mediterraneibacter</taxon>
    </lineage>
</organism>
<dbReference type="PROSITE" id="PS50928">
    <property type="entry name" value="ABC_TM1"/>
    <property type="match status" value="1"/>
</dbReference>
<feature type="transmembrane region" description="Helical" evidence="7">
    <location>
        <begin position="12"/>
        <end position="39"/>
    </location>
</feature>
<comment type="caution">
    <text evidence="9">The sequence shown here is derived from an EMBL/GenBank/DDBJ whole genome shotgun (WGS) entry which is preliminary data.</text>
</comment>
<dbReference type="Pfam" id="PF00528">
    <property type="entry name" value="BPD_transp_1"/>
    <property type="match status" value="1"/>
</dbReference>
<evidence type="ECO:0000256" key="2">
    <source>
        <dbReference type="ARBA" id="ARBA00022448"/>
    </source>
</evidence>
<gene>
    <name evidence="9" type="ORF">H9723_03525</name>
</gene>
<evidence type="ECO:0000313" key="10">
    <source>
        <dbReference type="Proteomes" id="UP000824116"/>
    </source>
</evidence>
<dbReference type="AlphaFoldDB" id="A0A9D2K0P8"/>
<reference evidence="9" key="1">
    <citation type="journal article" date="2021" name="PeerJ">
        <title>Extensive microbial diversity within the chicken gut microbiome revealed by metagenomics and culture.</title>
        <authorList>
            <person name="Gilroy R."/>
            <person name="Ravi A."/>
            <person name="Getino M."/>
            <person name="Pursley I."/>
            <person name="Horton D.L."/>
            <person name="Alikhan N.F."/>
            <person name="Baker D."/>
            <person name="Gharbi K."/>
            <person name="Hall N."/>
            <person name="Watson M."/>
            <person name="Adriaenssens E.M."/>
            <person name="Foster-Nyarko E."/>
            <person name="Jarju S."/>
            <person name="Secka A."/>
            <person name="Antonio M."/>
            <person name="Oren A."/>
            <person name="Chaudhuri R.R."/>
            <person name="La Ragione R."/>
            <person name="Hildebrand F."/>
            <person name="Pallen M.J."/>
        </authorList>
    </citation>
    <scope>NUCLEOTIDE SEQUENCE</scope>
    <source>
        <strain evidence="9">CHK196-3914</strain>
    </source>
</reference>
<dbReference type="InterPro" id="IPR000515">
    <property type="entry name" value="MetI-like"/>
</dbReference>
<comment type="subcellular location">
    <subcellularLocation>
        <location evidence="1 7">Cell membrane</location>
        <topology evidence="1 7">Multi-pass membrane protein</topology>
    </subcellularLocation>
</comment>
<keyword evidence="2 7" id="KW-0813">Transport</keyword>
<dbReference type="InterPro" id="IPR035906">
    <property type="entry name" value="MetI-like_sf"/>
</dbReference>
<accession>A0A9D2K0P8</accession>
<sequence>MKKNKGKRIDRWTPLGIFGLICAVLVTVIAVFPFIYMFLMSFTESRTLRLNLAEVDFTNMENFIYIFQNSGFLQAFVNSVVVVVASCVLNVIISCMAAYGFEKKLFPGRNFIFQIYMISLMIPGQVTMIPLFVIMKNLGLLNTRTALVITMIGAFSVFLVKQFMNGVPDELIESAQVDGCPEYRIFIQIVMPLLKPVIVTLVVFTFISAWNDFLWPLIAATETEHYTLIVALSVLKTQYSVNYGLIMAGSLITFIFPFILYIFLQKQFVQGIALGGVKG</sequence>
<feature type="transmembrane region" description="Helical" evidence="7">
    <location>
        <begin position="185"/>
        <end position="207"/>
    </location>
</feature>
<dbReference type="GO" id="GO:0055085">
    <property type="term" value="P:transmembrane transport"/>
    <property type="evidence" value="ECO:0007669"/>
    <property type="project" value="InterPro"/>
</dbReference>
<evidence type="ECO:0000259" key="8">
    <source>
        <dbReference type="PROSITE" id="PS50928"/>
    </source>
</evidence>
<dbReference type="CDD" id="cd06261">
    <property type="entry name" value="TM_PBP2"/>
    <property type="match status" value="1"/>
</dbReference>
<protein>
    <submittedName>
        <fullName evidence="9">Carbohydrate ABC transporter permease</fullName>
    </submittedName>
</protein>
<reference evidence="9" key="2">
    <citation type="submission" date="2021-04" db="EMBL/GenBank/DDBJ databases">
        <authorList>
            <person name="Gilroy R."/>
        </authorList>
    </citation>
    <scope>NUCLEOTIDE SEQUENCE</scope>
    <source>
        <strain evidence="9">CHK196-3914</strain>
    </source>
</reference>
<evidence type="ECO:0000256" key="4">
    <source>
        <dbReference type="ARBA" id="ARBA00022692"/>
    </source>
</evidence>
<dbReference type="PANTHER" id="PTHR43744">
    <property type="entry name" value="ABC TRANSPORTER PERMEASE PROTEIN MG189-RELATED-RELATED"/>
    <property type="match status" value="1"/>
</dbReference>
<keyword evidence="4 7" id="KW-0812">Transmembrane</keyword>
<feature type="transmembrane region" description="Helical" evidence="7">
    <location>
        <begin position="146"/>
        <end position="164"/>
    </location>
</feature>
<name>A0A9D2K0P8_9FIRM</name>
<proteinExistence type="inferred from homology"/>
<dbReference type="Gene3D" id="1.10.3720.10">
    <property type="entry name" value="MetI-like"/>
    <property type="match status" value="1"/>
</dbReference>
<feature type="domain" description="ABC transmembrane type-1" evidence="8">
    <location>
        <begin position="76"/>
        <end position="264"/>
    </location>
</feature>
<dbReference type="PANTHER" id="PTHR43744:SF12">
    <property type="entry name" value="ABC TRANSPORTER PERMEASE PROTEIN MG189-RELATED"/>
    <property type="match status" value="1"/>
</dbReference>
<feature type="transmembrane region" description="Helical" evidence="7">
    <location>
        <begin position="75"/>
        <end position="99"/>
    </location>
</feature>
<evidence type="ECO:0000256" key="7">
    <source>
        <dbReference type="RuleBase" id="RU363032"/>
    </source>
</evidence>
<evidence type="ECO:0000256" key="6">
    <source>
        <dbReference type="ARBA" id="ARBA00023136"/>
    </source>
</evidence>